<dbReference type="GO" id="GO:0001501">
    <property type="term" value="P:skeletal system development"/>
    <property type="evidence" value="ECO:0007669"/>
    <property type="project" value="TreeGrafter"/>
</dbReference>
<feature type="transmembrane region" description="Helical" evidence="1">
    <location>
        <begin position="16"/>
        <end position="35"/>
    </location>
</feature>
<reference evidence="3 4" key="1">
    <citation type="submission" date="2018-04" db="EMBL/GenBank/DDBJ databases">
        <title>The genome of golden apple snail Pomacea canaliculata provides insight into stress tolerance and invasive adaptation.</title>
        <authorList>
            <person name="Liu C."/>
            <person name="Liu B."/>
            <person name="Ren Y."/>
            <person name="Zhang Y."/>
            <person name="Wang H."/>
            <person name="Li S."/>
            <person name="Jiang F."/>
            <person name="Yin L."/>
            <person name="Zhang G."/>
            <person name="Qian W."/>
            <person name="Fan W."/>
        </authorList>
    </citation>
    <scope>NUCLEOTIDE SEQUENCE [LARGE SCALE GENOMIC DNA]</scope>
    <source>
        <strain evidence="3">SZHN2017</strain>
        <tissue evidence="3">Muscle</tissue>
    </source>
</reference>
<comment type="caution">
    <text evidence="3">The sequence shown here is derived from an EMBL/GenBank/DDBJ whole genome shotgun (WGS) entry which is preliminary data.</text>
</comment>
<accession>A0A2T7PE46</accession>
<evidence type="ECO:0000313" key="3">
    <source>
        <dbReference type="EMBL" id="PVD31691.1"/>
    </source>
</evidence>
<evidence type="ECO:0000313" key="4">
    <source>
        <dbReference type="Proteomes" id="UP000245119"/>
    </source>
</evidence>
<proteinExistence type="predicted"/>
<name>A0A2T7PE46_POMCA</name>
<dbReference type="Pfam" id="PF12260">
    <property type="entry name" value="PIP49_C"/>
    <property type="match status" value="1"/>
</dbReference>
<dbReference type="STRING" id="400727.A0A2T7PE46"/>
<dbReference type="Proteomes" id="UP000245119">
    <property type="component" value="Linkage Group LG4"/>
</dbReference>
<dbReference type="AlphaFoldDB" id="A0A2T7PE46"/>
<keyword evidence="1" id="KW-0812">Transmembrane</keyword>
<dbReference type="Gene3D" id="1.10.510.10">
    <property type="entry name" value="Transferase(Phosphotransferase) domain 1"/>
    <property type="match status" value="1"/>
</dbReference>
<gene>
    <name evidence="3" type="ORF">C0Q70_07109</name>
</gene>
<protein>
    <recommendedName>
        <fullName evidence="2">FAM69 protein-kinase domain-containing protein</fullName>
    </recommendedName>
</protein>
<evidence type="ECO:0000259" key="2">
    <source>
        <dbReference type="Pfam" id="PF12260"/>
    </source>
</evidence>
<evidence type="ECO:0000256" key="1">
    <source>
        <dbReference type="SAM" id="Phobius"/>
    </source>
</evidence>
<dbReference type="GO" id="GO:0005576">
    <property type="term" value="C:extracellular region"/>
    <property type="evidence" value="ECO:0007669"/>
    <property type="project" value="TreeGrafter"/>
</dbReference>
<keyword evidence="4" id="KW-1185">Reference proteome</keyword>
<dbReference type="EMBL" id="PZQS01000004">
    <property type="protein sequence ID" value="PVD31691.1"/>
    <property type="molecule type" value="Genomic_DNA"/>
</dbReference>
<dbReference type="InterPro" id="IPR011009">
    <property type="entry name" value="Kinase-like_dom_sf"/>
</dbReference>
<dbReference type="GO" id="GO:0004715">
    <property type="term" value="F:non-membrane spanning protein tyrosine kinase activity"/>
    <property type="evidence" value="ECO:0007669"/>
    <property type="project" value="InterPro"/>
</dbReference>
<sequence length="924" mass="104342">MVCRRRCLRLRSRSSFALMVIGIVFVGAVLIYHSLNSSGLSSHDNSLSSRERKKLLRYQPAHPKDSFHTIKRKFKPGVPRVLPTGGTAQNLGIKDIQDILSLLYPSDWKITLEPDEAAIILKDKLLDLNLQSPLSCRDIDDHQIIGNIGSSNKKFVEQLQKTEVFGGFNGYNQNNHRNEEKRMVLKSQGKDMQTKITCMKTVYNADFCGPMGNYILMREIFLFSFLRHPGLVNILGYCLRGDHISMDIRKKGLMLVMEPGVPLTSGMVTSLPWAHRVQIALNVSLLMDFFNSSPLGSLGLPQLQMKDFVLVDKYWVKLADLGDVSMEEKSCSWRSDCLLQGSDIGVDCTHNQCKGLNMRTNMKIVGANVLEPLLRDCPSEENGQMVEMLGRITRLDVSFRELVLFLQNLAKKYESDDTEEGEDGDENIQDRIINHLNQKWSRDNTNHIQDKSDNIIHKESNIQNVDKDEGTLQNPQPKKYGRLNSSNFPGIYDYACPDSRVTWGCVMTKDSLFDAMNYCTADPVCKAFVVFSSHPELDNKLTVVFKNQTSGNSRTNLGTTIFYKKTTTVVEQDFIISRDKLEKVNKDLTERTGKGEKVLLSGPGKTKDSRECMEHNLAIQQDALSTREKRLMAHMGLKGVLEKEWRYAVQIQRVENFSSLRALGSSGSKGGTMIINFNTTNPGLTISKAKFIAEDGPKQSHIAFSLLYHMDRLLGLYHTPPAVESHITPQQVQMFMKNSTWKSMFGSMVDTDGFLRGLFVAPTPKVVKKSVISLLPSSDIVTSVMPFDRTQKMQLEYILLWWLGYMPKPADLHRGFKGHLIHVDADQAFHNTAVNVSSYFNHCQFPNVVFKILSCFRCHGGQPSRICSLGQEVARRVELSGFNLTSSHYLLENNYIGVINRAASSVIEIVDVCIHKFGREVVLY</sequence>
<keyword evidence="1" id="KW-1133">Transmembrane helix</keyword>
<dbReference type="SUPFAM" id="SSF56112">
    <property type="entry name" value="Protein kinase-like (PK-like)"/>
    <property type="match status" value="1"/>
</dbReference>
<dbReference type="PANTHER" id="PTHR46448">
    <property type="entry name" value="PROTEIN KINASE DOMAIN-CONTAINING PROTEIN"/>
    <property type="match status" value="1"/>
</dbReference>
<dbReference type="OrthoDB" id="4062651at2759"/>
<dbReference type="PANTHER" id="PTHR46448:SF1">
    <property type="entry name" value="PROTEIN KINASE DOMAIN-CONTAINING PROTEIN"/>
    <property type="match status" value="1"/>
</dbReference>
<keyword evidence="1" id="KW-0472">Membrane</keyword>
<feature type="domain" description="FAM69 protein-kinase" evidence="2">
    <location>
        <begin position="269"/>
        <end position="388"/>
    </location>
</feature>
<organism evidence="3 4">
    <name type="scientific">Pomacea canaliculata</name>
    <name type="common">Golden apple snail</name>
    <dbReference type="NCBI Taxonomy" id="400727"/>
    <lineage>
        <taxon>Eukaryota</taxon>
        <taxon>Metazoa</taxon>
        <taxon>Spiralia</taxon>
        <taxon>Lophotrochozoa</taxon>
        <taxon>Mollusca</taxon>
        <taxon>Gastropoda</taxon>
        <taxon>Caenogastropoda</taxon>
        <taxon>Architaenioglossa</taxon>
        <taxon>Ampullarioidea</taxon>
        <taxon>Ampullariidae</taxon>
        <taxon>Pomacea</taxon>
    </lineage>
</organism>
<dbReference type="InterPro" id="IPR042983">
    <property type="entry name" value="PKDCC"/>
</dbReference>
<dbReference type="InterPro" id="IPR022049">
    <property type="entry name" value="FAM69_kinase_dom"/>
</dbReference>